<comment type="function">
    <text evidence="2">Antitoxin component of a type II toxin-antitoxin (TA) system.</text>
</comment>
<dbReference type="InterPro" id="IPR051405">
    <property type="entry name" value="phD/YefM_antitoxin"/>
</dbReference>
<accession>A0A1F5KNB4</accession>
<organism evidence="3 4">
    <name type="scientific">Candidatus Daviesbacteria bacterium RIFCSPLOWO2_01_FULL_39_12</name>
    <dbReference type="NCBI Taxonomy" id="1797785"/>
    <lineage>
        <taxon>Bacteria</taxon>
        <taxon>Candidatus Daviesiibacteriota</taxon>
    </lineage>
</organism>
<dbReference type="Gene3D" id="3.40.1620.10">
    <property type="entry name" value="YefM-like domain"/>
    <property type="match status" value="1"/>
</dbReference>
<dbReference type="Pfam" id="PF02604">
    <property type="entry name" value="PhdYeFM_antitox"/>
    <property type="match status" value="1"/>
</dbReference>
<comment type="caution">
    <text evidence="3">The sequence shown here is derived from an EMBL/GenBank/DDBJ whole genome shotgun (WGS) entry which is preliminary data.</text>
</comment>
<proteinExistence type="inferred from homology"/>
<protein>
    <recommendedName>
        <fullName evidence="2">Antitoxin</fullName>
    </recommendedName>
</protein>
<evidence type="ECO:0000313" key="3">
    <source>
        <dbReference type="EMBL" id="OGE42334.1"/>
    </source>
</evidence>
<dbReference type="Proteomes" id="UP000178565">
    <property type="component" value="Unassembled WGS sequence"/>
</dbReference>
<evidence type="ECO:0000256" key="1">
    <source>
        <dbReference type="ARBA" id="ARBA00009981"/>
    </source>
</evidence>
<name>A0A1F5KNB4_9BACT</name>
<comment type="similarity">
    <text evidence="1 2">Belongs to the phD/YefM antitoxin family.</text>
</comment>
<dbReference type="EMBL" id="MFDM01000027">
    <property type="protein sequence ID" value="OGE42334.1"/>
    <property type="molecule type" value="Genomic_DNA"/>
</dbReference>
<gene>
    <name evidence="3" type="ORF">A3B45_02170</name>
</gene>
<evidence type="ECO:0000256" key="2">
    <source>
        <dbReference type="RuleBase" id="RU362080"/>
    </source>
</evidence>
<dbReference type="PANTHER" id="PTHR33713:SF6">
    <property type="entry name" value="ANTITOXIN YEFM"/>
    <property type="match status" value="1"/>
</dbReference>
<dbReference type="SUPFAM" id="SSF143120">
    <property type="entry name" value="YefM-like"/>
    <property type="match status" value="1"/>
</dbReference>
<sequence length="104" mass="11527">MNTVSVTQARSNLYDLINEVAASGKMIGITNKGETKAVLISPEELASWEATLDVMSDPELVRAIKKGEEDIKAGRLVDWEDVKKELGLEENVSNKTIKPRKKRS</sequence>
<reference evidence="3 4" key="1">
    <citation type="journal article" date="2016" name="Nat. Commun.">
        <title>Thousands of microbial genomes shed light on interconnected biogeochemical processes in an aquifer system.</title>
        <authorList>
            <person name="Anantharaman K."/>
            <person name="Brown C.T."/>
            <person name="Hug L.A."/>
            <person name="Sharon I."/>
            <person name="Castelle C.J."/>
            <person name="Probst A.J."/>
            <person name="Thomas B.C."/>
            <person name="Singh A."/>
            <person name="Wilkins M.J."/>
            <person name="Karaoz U."/>
            <person name="Brodie E.L."/>
            <person name="Williams K.H."/>
            <person name="Hubbard S.S."/>
            <person name="Banfield J.F."/>
        </authorList>
    </citation>
    <scope>NUCLEOTIDE SEQUENCE [LARGE SCALE GENOMIC DNA]</scope>
</reference>
<dbReference type="Gene3D" id="1.10.1220.170">
    <property type="match status" value="1"/>
</dbReference>
<dbReference type="STRING" id="1797785.A3B45_02170"/>
<dbReference type="InterPro" id="IPR006442">
    <property type="entry name" value="Antitoxin_Phd/YefM"/>
</dbReference>
<dbReference type="NCBIfam" id="TIGR01552">
    <property type="entry name" value="phd_fam"/>
    <property type="match status" value="1"/>
</dbReference>
<dbReference type="InterPro" id="IPR036165">
    <property type="entry name" value="YefM-like_sf"/>
</dbReference>
<dbReference type="PANTHER" id="PTHR33713">
    <property type="entry name" value="ANTITOXIN YAFN-RELATED"/>
    <property type="match status" value="1"/>
</dbReference>
<evidence type="ECO:0000313" key="4">
    <source>
        <dbReference type="Proteomes" id="UP000178565"/>
    </source>
</evidence>
<dbReference type="AlphaFoldDB" id="A0A1F5KNB4"/>